<evidence type="ECO:0000256" key="3">
    <source>
        <dbReference type="ARBA" id="ARBA00012729"/>
    </source>
</evidence>
<dbReference type="PANTHER" id="PTHR11177:SF317">
    <property type="entry name" value="CHITINASE 12-RELATED"/>
    <property type="match status" value="1"/>
</dbReference>
<keyword evidence="8" id="KW-0624">Polysaccharide degradation</keyword>
<evidence type="ECO:0000256" key="5">
    <source>
        <dbReference type="ARBA" id="ARBA00023024"/>
    </source>
</evidence>
<proteinExistence type="inferred from homology"/>
<protein>
    <recommendedName>
        <fullName evidence="3">chitinase</fullName>
        <ecNumber evidence="3">3.2.1.14</ecNumber>
    </recommendedName>
</protein>
<gene>
    <name evidence="11" type="ORF">GLOINDRAFT_40274</name>
</gene>
<dbReference type="FunFam" id="3.10.50.10:FF:000005">
    <property type="entry name" value="Endochitinase B1"/>
    <property type="match status" value="1"/>
</dbReference>
<evidence type="ECO:0000256" key="2">
    <source>
        <dbReference type="ARBA" id="ARBA00008682"/>
    </source>
</evidence>
<evidence type="ECO:0000256" key="6">
    <source>
        <dbReference type="ARBA" id="ARBA00023277"/>
    </source>
</evidence>
<dbReference type="VEuPathDB" id="FungiDB:RhiirFUN_008713"/>
<dbReference type="Gene3D" id="3.20.20.80">
    <property type="entry name" value="Glycosidases"/>
    <property type="match status" value="1"/>
</dbReference>
<evidence type="ECO:0000256" key="8">
    <source>
        <dbReference type="ARBA" id="ARBA00023326"/>
    </source>
</evidence>
<sequence length="369" mass="42122">MSESGKVIAAYFASWSIYARAYNVIDIDSDKVTHILYAFANIKPDGEVFLGDSWADTDKHFEGDSWNDEKKNLYGNFKQLGLLKKKKKHFKVSLSIGGWSWSTNFPSVASKSDSRKKFVTSSIELLKDLGLDGLDIDWEYPQNEGDAKNYVKLLKELREALDEYSESQNHSHKLLLTAALPCGEEQYKKMKLKDMNKYLDLFILWPMILVDLAVDYYISKGVDEDKIVIGMPMYGRAFQNTNGFGSSYNGVGEGTWEQGVYDYKKLPRQNATEHFDEKAIASYSYSASDREFVTYDNPQVIIHKTDYVKHNNLRGVMFWELSGDFPTSHERSLLSAAYHGLGGKDAIDQTPNHRSFPDSIYENVRNGFE</sequence>
<dbReference type="PROSITE" id="PS01095">
    <property type="entry name" value="GH18_1"/>
    <property type="match status" value="1"/>
</dbReference>
<dbReference type="GO" id="GO:0000272">
    <property type="term" value="P:polysaccharide catabolic process"/>
    <property type="evidence" value="ECO:0007669"/>
    <property type="project" value="UniProtKB-KW"/>
</dbReference>
<organism evidence="11">
    <name type="scientific">Rhizophagus irregularis (strain DAOM 181602 / DAOM 197198 / MUCL 43194)</name>
    <name type="common">Arbuscular mycorrhizal fungus</name>
    <name type="synonym">Glomus intraradices</name>
    <dbReference type="NCBI Taxonomy" id="747089"/>
    <lineage>
        <taxon>Eukaryota</taxon>
        <taxon>Fungi</taxon>
        <taxon>Fungi incertae sedis</taxon>
        <taxon>Mucoromycota</taxon>
        <taxon>Glomeromycotina</taxon>
        <taxon>Glomeromycetes</taxon>
        <taxon>Glomerales</taxon>
        <taxon>Glomeraceae</taxon>
        <taxon>Rhizophagus</taxon>
    </lineage>
</organism>
<dbReference type="EMBL" id="KI281989">
    <property type="protein sequence ID" value="ESA15459.1"/>
    <property type="molecule type" value="Genomic_DNA"/>
</dbReference>
<evidence type="ECO:0000313" key="11">
    <source>
        <dbReference type="EMBL" id="ESA15459.1"/>
    </source>
</evidence>
<dbReference type="eggNOG" id="KOG2806">
    <property type="taxonomic scope" value="Eukaryota"/>
</dbReference>
<comment type="catalytic activity">
    <reaction evidence="1">
        <text>Random endo-hydrolysis of N-acetyl-beta-D-glucosaminide (1-&gt;4)-beta-linkages in chitin and chitodextrins.</text>
        <dbReference type="EC" id="3.2.1.14"/>
    </reaction>
</comment>
<dbReference type="PROSITE" id="PS51910">
    <property type="entry name" value="GH18_2"/>
    <property type="match status" value="1"/>
</dbReference>
<dbReference type="InterPro" id="IPR001579">
    <property type="entry name" value="Glyco_hydro_18_chit_AS"/>
</dbReference>
<dbReference type="GO" id="GO:0008843">
    <property type="term" value="F:endochitinase activity"/>
    <property type="evidence" value="ECO:0007669"/>
    <property type="project" value="UniProtKB-EC"/>
</dbReference>
<accession>U9U4Y2</accession>
<evidence type="ECO:0000256" key="7">
    <source>
        <dbReference type="ARBA" id="ARBA00023295"/>
    </source>
</evidence>
<evidence type="ECO:0000256" key="1">
    <source>
        <dbReference type="ARBA" id="ARBA00000822"/>
    </source>
</evidence>
<dbReference type="InterPro" id="IPR011583">
    <property type="entry name" value="Chitinase_II/V-like_cat"/>
</dbReference>
<dbReference type="Pfam" id="PF00704">
    <property type="entry name" value="Glyco_hydro_18"/>
    <property type="match status" value="1"/>
</dbReference>
<dbReference type="SUPFAM" id="SSF51445">
    <property type="entry name" value="(Trans)glycosidases"/>
    <property type="match status" value="1"/>
</dbReference>
<dbReference type="InterPro" id="IPR050314">
    <property type="entry name" value="Glycosyl_Hydrlase_18"/>
</dbReference>
<dbReference type="InterPro" id="IPR017853">
    <property type="entry name" value="GH"/>
</dbReference>
<name>U9U4Y2_RHIID</name>
<keyword evidence="6" id="KW-0119">Carbohydrate metabolism</keyword>
<evidence type="ECO:0000256" key="4">
    <source>
        <dbReference type="ARBA" id="ARBA00022801"/>
    </source>
</evidence>
<dbReference type="GO" id="GO:0008061">
    <property type="term" value="F:chitin binding"/>
    <property type="evidence" value="ECO:0007669"/>
    <property type="project" value="InterPro"/>
</dbReference>
<dbReference type="SMART" id="SM00636">
    <property type="entry name" value="Glyco_18"/>
    <property type="match status" value="1"/>
</dbReference>
<dbReference type="GO" id="GO:0005576">
    <property type="term" value="C:extracellular region"/>
    <property type="evidence" value="ECO:0007669"/>
    <property type="project" value="TreeGrafter"/>
</dbReference>
<dbReference type="EC" id="3.2.1.14" evidence="3"/>
<dbReference type="Gene3D" id="3.10.50.10">
    <property type="match status" value="1"/>
</dbReference>
<comment type="similarity">
    <text evidence="2">Belongs to the glycosyl hydrolase 18 family. Chitinase class V subfamily.</text>
</comment>
<reference evidence="11" key="1">
    <citation type="submission" date="2013-07" db="EMBL/GenBank/DDBJ databases">
        <title>The genome of an arbuscular mycorrhizal fungus provides insights into the evolution of the oldest plant symbiosis.</title>
        <authorList>
            <consortium name="DOE Joint Genome Institute"/>
            <person name="Tisserant E."/>
            <person name="Malbreil M."/>
            <person name="Kuo A."/>
            <person name="Kohler A."/>
            <person name="Symeonidi A."/>
            <person name="Balestrini R."/>
            <person name="Charron P."/>
            <person name="Duensing N."/>
            <person name="Frei-dit-Frey N."/>
            <person name="Gianinazzi-Pearson V."/>
            <person name="Gilbert B."/>
            <person name="Handa Y."/>
            <person name="Hijri M."/>
            <person name="Kaul R."/>
            <person name="Kawaguchi M."/>
            <person name="Krajinski F."/>
            <person name="Lammers P."/>
            <person name="Lapierre D."/>
            <person name="Masclaux F.G."/>
            <person name="Murat C."/>
            <person name="Morin E."/>
            <person name="Ndikumana S."/>
            <person name="Pagni M."/>
            <person name="Petitpierre D."/>
            <person name="Requena N."/>
            <person name="Rosikiewicz P."/>
            <person name="Riley R."/>
            <person name="Saito K."/>
            <person name="San Clemente H."/>
            <person name="Shapiro H."/>
            <person name="van Tuinen D."/>
            <person name="Becard G."/>
            <person name="Bonfante P."/>
            <person name="Paszkowski U."/>
            <person name="Shachar-Hill Y."/>
            <person name="Young J.P."/>
            <person name="Sanders I.R."/>
            <person name="Henrissat B."/>
            <person name="Rensing S.A."/>
            <person name="Grigoriev I.V."/>
            <person name="Corradi N."/>
            <person name="Roux C."/>
            <person name="Martin F."/>
        </authorList>
    </citation>
    <scope>NUCLEOTIDE SEQUENCE</scope>
    <source>
        <strain evidence="11">DAOM 197198</strain>
    </source>
</reference>
<keyword evidence="7 9" id="KW-0326">Glycosidase</keyword>
<dbReference type="InterPro" id="IPR001223">
    <property type="entry name" value="Glyco_hydro18_cat"/>
</dbReference>
<dbReference type="PANTHER" id="PTHR11177">
    <property type="entry name" value="CHITINASE"/>
    <property type="match status" value="1"/>
</dbReference>
<evidence type="ECO:0000256" key="9">
    <source>
        <dbReference type="RuleBase" id="RU000489"/>
    </source>
</evidence>
<dbReference type="AlphaFoldDB" id="U9U4Y2"/>
<evidence type="ECO:0000259" key="10">
    <source>
        <dbReference type="PROSITE" id="PS51910"/>
    </source>
</evidence>
<keyword evidence="5" id="KW-0146">Chitin degradation</keyword>
<feature type="domain" description="GH18" evidence="10">
    <location>
        <begin position="6"/>
        <end position="344"/>
    </location>
</feature>
<dbReference type="HOGENOM" id="CLU_002833_1_0_1"/>
<dbReference type="GO" id="GO:0006032">
    <property type="term" value="P:chitin catabolic process"/>
    <property type="evidence" value="ECO:0007669"/>
    <property type="project" value="UniProtKB-KW"/>
</dbReference>
<dbReference type="InterPro" id="IPR029070">
    <property type="entry name" value="Chitinase_insertion_sf"/>
</dbReference>
<keyword evidence="4 9" id="KW-0378">Hydrolase</keyword>
<dbReference type="SUPFAM" id="SSF54556">
    <property type="entry name" value="Chitinase insertion domain"/>
    <property type="match status" value="1"/>
</dbReference>